<keyword evidence="2" id="KW-1133">Transmembrane helix</keyword>
<dbReference type="GO" id="GO:0008233">
    <property type="term" value="F:peptidase activity"/>
    <property type="evidence" value="ECO:0007669"/>
    <property type="project" value="InterPro"/>
</dbReference>
<dbReference type="PANTHER" id="PTHR36844">
    <property type="entry name" value="PROTEASE PRSW"/>
    <property type="match status" value="1"/>
</dbReference>
<feature type="compositionally biased region" description="Basic and acidic residues" evidence="1">
    <location>
        <begin position="326"/>
        <end position="338"/>
    </location>
</feature>
<feature type="compositionally biased region" description="Basic and acidic residues" evidence="1">
    <location>
        <begin position="422"/>
        <end position="432"/>
    </location>
</feature>
<feature type="transmembrane region" description="Helical" evidence="2">
    <location>
        <begin position="106"/>
        <end position="128"/>
    </location>
</feature>
<feature type="compositionally biased region" description="Basic and acidic residues" evidence="1">
    <location>
        <begin position="298"/>
        <end position="318"/>
    </location>
</feature>
<evidence type="ECO:0008006" key="4">
    <source>
        <dbReference type="Google" id="ProtNLM"/>
    </source>
</evidence>
<dbReference type="Pfam" id="PF13367">
    <property type="entry name" value="PrsW-protease"/>
    <property type="match status" value="1"/>
</dbReference>
<reference evidence="3" key="1">
    <citation type="journal article" date="2020" name="J. ISSAAS">
        <title>Lactobacilli and other gastrointestinal microbiota of Peromyscus leucopus, reservoir host for agents of Lyme disease and other zoonoses in North America.</title>
        <authorList>
            <person name="Milovic A."/>
            <person name="Bassam K."/>
            <person name="Shao H."/>
            <person name="Chatzistamou I."/>
            <person name="Tufts D.M."/>
            <person name="Diuk-Wasser M."/>
            <person name="Barbour A.G."/>
        </authorList>
    </citation>
    <scope>NUCLEOTIDE SEQUENCE</scope>
    <source>
        <strain evidence="3">LL50</strain>
    </source>
</reference>
<dbReference type="AlphaFoldDB" id="A0A650EQA8"/>
<feature type="transmembrane region" description="Helical" evidence="2">
    <location>
        <begin position="6"/>
        <end position="29"/>
    </location>
</feature>
<dbReference type="EMBL" id="MN577574">
    <property type="protein sequence ID" value="QGT51468.1"/>
    <property type="molecule type" value="Genomic_DNA"/>
</dbReference>
<feature type="transmembrane region" description="Helical" evidence="2">
    <location>
        <begin position="176"/>
        <end position="195"/>
    </location>
</feature>
<dbReference type="InterPro" id="IPR026898">
    <property type="entry name" value="PrsW"/>
</dbReference>
<sequence>MNMNLNVYAPMFLCLVPLVATFLLLAILVPGISVLREFLAALAGLVAFVPIVILQFLLLGNLQKFMRANLFLSIIHSLIFFGLIEEGMKAASLLILKSRGETLRNFFAYSILAGMALGCFESVVYLLTALGTRPQVSAEFLQMIFLRMATALVIHTLCAGLGGLCVFCSKNIRRNFAPLVFAILIHGIYDFFAAFNSPLKYFSVAVILLAVLECRIFYLRIRENLDSQKSSSSKNFDSEKTIEIPKSPALVISVKGGKENSSQQIQKEEKMFFEKNAEEGAEDFEKIQKEAEAAVKAEEKKVVSRKSENSKNDSEKTVVKNSAPKKFSEKTAVKKVAEKSSTTKNSSKKNSTKISAKNSSSKISTTQTKSISEKKSIQGKASSKRSSIEKTTLKKSASNNSAGSKKSTSDKKTLAASSAKKSKGEKNNGERN</sequence>
<dbReference type="PANTHER" id="PTHR36844:SF1">
    <property type="entry name" value="PROTEASE PRSW"/>
    <property type="match status" value="1"/>
</dbReference>
<feature type="transmembrane region" description="Helical" evidence="2">
    <location>
        <begin position="148"/>
        <end position="169"/>
    </location>
</feature>
<gene>
    <name evidence="3" type="ORF">Unknown280_1600</name>
</gene>
<protein>
    <recommendedName>
        <fullName evidence="4">Protease PrsW</fullName>
    </recommendedName>
</protein>
<evidence type="ECO:0000256" key="1">
    <source>
        <dbReference type="SAM" id="MobiDB-lite"/>
    </source>
</evidence>
<proteinExistence type="predicted"/>
<feature type="compositionally biased region" description="Low complexity" evidence="1">
    <location>
        <begin position="394"/>
        <end position="406"/>
    </location>
</feature>
<feature type="transmembrane region" description="Helical" evidence="2">
    <location>
        <begin position="201"/>
        <end position="219"/>
    </location>
</feature>
<feature type="compositionally biased region" description="Low complexity" evidence="1">
    <location>
        <begin position="352"/>
        <end position="370"/>
    </location>
</feature>
<keyword evidence="2" id="KW-0472">Membrane</keyword>
<name>A0A650EQA8_9SPIO</name>
<evidence type="ECO:0000313" key="3">
    <source>
        <dbReference type="EMBL" id="QGT51468.1"/>
    </source>
</evidence>
<accession>A0A650EQA8</accession>
<organism evidence="3">
    <name type="scientific">uncultured Spirochaetaceae bacterium</name>
    <dbReference type="NCBI Taxonomy" id="201186"/>
    <lineage>
        <taxon>Bacteria</taxon>
        <taxon>Pseudomonadati</taxon>
        <taxon>Spirochaetota</taxon>
        <taxon>Spirochaetia</taxon>
        <taxon>Spirochaetales</taxon>
        <taxon>Spirochaetaceae</taxon>
        <taxon>environmental samples</taxon>
    </lineage>
</organism>
<feature type="transmembrane region" description="Helical" evidence="2">
    <location>
        <begin position="38"/>
        <end position="59"/>
    </location>
</feature>
<keyword evidence="2" id="KW-0812">Transmembrane</keyword>
<feature type="region of interest" description="Disordered" evidence="1">
    <location>
        <begin position="298"/>
        <end position="432"/>
    </location>
</feature>
<evidence type="ECO:0000256" key="2">
    <source>
        <dbReference type="SAM" id="Phobius"/>
    </source>
</evidence>